<dbReference type="Proteomes" id="UP000533724">
    <property type="component" value="Unassembled WGS sequence"/>
</dbReference>
<dbReference type="Gene3D" id="3.40.1080.10">
    <property type="entry name" value="Glutaconate Coenzyme A-transferase"/>
    <property type="match status" value="1"/>
</dbReference>
<protein>
    <submittedName>
        <fullName evidence="1">Acyl CoA:acetate/3-ketoacid CoA transferase</fullName>
    </submittedName>
</protein>
<dbReference type="GO" id="GO:0008410">
    <property type="term" value="F:CoA-transferase activity"/>
    <property type="evidence" value="ECO:0007669"/>
    <property type="project" value="InterPro"/>
</dbReference>
<evidence type="ECO:0000313" key="2">
    <source>
        <dbReference type="Proteomes" id="UP000533724"/>
    </source>
</evidence>
<dbReference type="PANTHER" id="PTHR43293:SF1">
    <property type="entry name" value="ACETATE COA-TRANSFERASE YDIF"/>
    <property type="match status" value="1"/>
</dbReference>
<organism evidence="1 2">
    <name type="scientific">Rhizobium esperanzae</name>
    <dbReference type="NCBI Taxonomy" id="1967781"/>
    <lineage>
        <taxon>Bacteria</taxon>
        <taxon>Pseudomonadati</taxon>
        <taxon>Pseudomonadota</taxon>
        <taxon>Alphaproteobacteria</taxon>
        <taxon>Hyphomicrobiales</taxon>
        <taxon>Rhizobiaceae</taxon>
        <taxon>Rhizobium/Agrobacterium group</taxon>
        <taxon>Rhizobium</taxon>
    </lineage>
</organism>
<sequence>MRNKFVSAAEAVAIIRSGDRADFSGFGGIGTPEAVICAVEKRFLETGEPSNLTFVFAAAPGGGKDKGLNRLAHDACVHRELGG</sequence>
<reference evidence="1 2" key="1">
    <citation type="submission" date="2020-08" db="EMBL/GenBank/DDBJ databases">
        <title>Genomic Encyclopedia of Type Strains, Phase IV (KMG-V): Genome sequencing to study the core and pangenomes of soil and plant-associated prokaryotes.</title>
        <authorList>
            <person name="Whitman W."/>
        </authorList>
    </citation>
    <scope>NUCLEOTIDE SEQUENCE [LARGE SCALE GENOMIC DNA]</scope>
    <source>
        <strain evidence="1 2">SEMIA 414</strain>
    </source>
</reference>
<proteinExistence type="predicted"/>
<accession>A0A7W6UQH6</accession>
<keyword evidence="1" id="KW-0808">Transferase</keyword>
<name>A0A7W6UQH6_9HYPH</name>
<dbReference type="AlphaFoldDB" id="A0A7W6UQH6"/>
<dbReference type="RefSeq" id="WP_094231116.1">
    <property type="nucleotide sequence ID" value="NZ_JACIHI010000012.1"/>
</dbReference>
<dbReference type="InterPro" id="IPR037171">
    <property type="entry name" value="NagB/RpiA_transferase-like"/>
</dbReference>
<dbReference type="Pfam" id="PF01144">
    <property type="entry name" value="CoA_trans"/>
    <property type="match status" value="1"/>
</dbReference>
<dbReference type="EMBL" id="JACIHI010000012">
    <property type="protein sequence ID" value="MBB4441556.1"/>
    <property type="molecule type" value="Genomic_DNA"/>
</dbReference>
<evidence type="ECO:0000313" key="1">
    <source>
        <dbReference type="EMBL" id="MBB4441556.1"/>
    </source>
</evidence>
<comment type="caution">
    <text evidence="1">The sequence shown here is derived from an EMBL/GenBank/DDBJ whole genome shotgun (WGS) entry which is preliminary data.</text>
</comment>
<dbReference type="InterPro" id="IPR004165">
    <property type="entry name" value="CoA_trans_fam_I"/>
</dbReference>
<gene>
    <name evidence="1" type="ORF">GGE15_004845</name>
</gene>
<dbReference type="SUPFAM" id="SSF100950">
    <property type="entry name" value="NagB/RpiA/CoA transferase-like"/>
    <property type="match status" value="1"/>
</dbReference>
<dbReference type="PANTHER" id="PTHR43293">
    <property type="entry name" value="ACETATE COA-TRANSFERASE YDIF"/>
    <property type="match status" value="1"/>
</dbReference>